<name>A0A0G1U5Y5_9BACT</name>
<feature type="non-terminal residue" evidence="1">
    <location>
        <position position="40"/>
    </location>
</feature>
<accession>A0A0G1U5Y5</accession>
<reference evidence="1 2" key="1">
    <citation type="journal article" date="2015" name="Nature">
        <title>rRNA introns, odd ribosomes, and small enigmatic genomes across a large radiation of phyla.</title>
        <authorList>
            <person name="Brown C.T."/>
            <person name="Hug L.A."/>
            <person name="Thomas B.C."/>
            <person name="Sharon I."/>
            <person name="Castelle C.J."/>
            <person name="Singh A."/>
            <person name="Wilkins M.J."/>
            <person name="Williams K.H."/>
            <person name="Banfield J.F."/>
        </authorList>
    </citation>
    <scope>NUCLEOTIDE SEQUENCE [LARGE SCALE GENOMIC DNA]</scope>
</reference>
<organism evidence="1 2">
    <name type="scientific">Candidatus Yanofskybacteria bacterium GW2011_GWA1_48_10</name>
    <dbReference type="NCBI Taxonomy" id="1619022"/>
    <lineage>
        <taxon>Bacteria</taxon>
        <taxon>Candidatus Yanofskyibacteriota</taxon>
    </lineage>
</organism>
<dbReference type="EMBL" id="LCPC01000010">
    <property type="protein sequence ID" value="KKU89502.1"/>
    <property type="molecule type" value="Genomic_DNA"/>
</dbReference>
<evidence type="ECO:0000313" key="2">
    <source>
        <dbReference type="Proteomes" id="UP000034403"/>
    </source>
</evidence>
<dbReference type="AlphaFoldDB" id="A0A0G1U5Y5"/>
<dbReference type="Proteomes" id="UP000034403">
    <property type="component" value="Unassembled WGS sequence"/>
</dbReference>
<proteinExistence type="predicted"/>
<evidence type="ECO:0000313" key="1">
    <source>
        <dbReference type="EMBL" id="KKU89502.1"/>
    </source>
</evidence>
<sequence>MSYYTGMEQNHTSFLKTLFGDNEEPRKRIFRSIKAKADAK</sequence>
<comment type="caution">
    <text evidence="1">The sequence shown here is derived from an EMBL/GenBank/DDBJ whole genome shotgun (WGS) entry which is preliminary data.</text>
</comment>
<protein>
    <submittedName>
        <fullName evidence="1">Uncharacterized protein</fullName>
    </submittedName>
</protein>
<gene>
    <name evidence="1" type="ORF">UY20_C0010G0001</name>
</gene>